<name>A0AAW5CEH5_9FIRM</name>
<comment type="caution">
    <text evidence="1">The sequence shown here is derived from an EMBL/GenBank/DDBJ whole genome shotgun (WGS) entry which is preliminary data.</text>
</comment>
<protein>
    <submittedName>
        <fullName evidence="1">Uncharacterized protein</fullName>
    </submittedName>
</protein>
<gene>
    <name evidence="1" type="ORF">L0P48_00445</name>
</gene>
<dbReference type="Proteomes" id="UP001200089">
    <property type="component" value="Unassembled WGS sequence"/>
</dbReference>
<dbReference type="AlphaFoldDB" id="A0AAW5CEH5"/>
<reference evidence="1" key="1">
    <citation type="submission" date="2022-01" db="EMBL/GenBank/DDBJ databases">
        <title>Collection of gut derived symbiotic bacterial strains cultured from healthy donors.</title>
        <authorList>
            <person name="Lin H."/>
            <person name="Kohout C."/>
            <person name="Waligurski E."/>
            <person name="Pamer E.G."/>
        </authorList>
    </citation>
    <scope>NUCLEOTIDE SEQUENCE</scope>
    <source>
        <strain evidence="1">DFI.1.11</strain>
    </source>
</reference>
<proteinExistence type="predicted"/>
<organism evidence="1 2">
    <name type="scientific">Blautia massiliensis</name>
    <name type="common">ex Durand et al. 2017</name>
    <dbReference type="NCBI Taxonomy" id="1737424"/>
    <lineage>
        <taxon>Bacteria</taxon>
        <taxon>Bacillati</taxon>
        <taxon>Bacillota</taxon>
        <taxon>Clostridia</taxon>
        <taxon>Lachnospirales</taxon>
        <taxon>Lachnospiraceae</taxon>
        <taxon>Blautia</taxon>
    </lineage>
</organism>
<dbReference type="EMBL" id="JAKNDE010000001">
    <property type="protein sequence ID" value="MCG5032085.1"/>
    <property type="molecule type" value="Genomic_DNA"/>
</dbReference>
<dbReference type="RefSeq" id="WP_118753101.1">
    <property type="nucleotide sequence ID" value="NZ_JAAIUU010000006.1"/>
</dbReference>
<evidence type="ECO:0000313" key="2">
    <source>
        <dbReference type="Proteomes" id="UP001200089"/>
    </source>
</evidence>
<sequence>MARTNQEAVIAFGEILCSTNTAYSHNAQNRIMSTNNRLMIYFQSMKFYIPEGFQPDTLLKLLQTMKKL</sequence>
<accession>A0AAW5CEH5</accession>
<evidence type="ECO:0000313" key="1">
    <source>
        <dbReference type="EMBL" id="MCG5032085.1"/>
    </source>
</evidence>